<name>A0A917C717_9PROT</name>
<evidence type="ECO:0000313" key="1">
    <source>
        <dbReference type="EMBL" id="GGF75212.1"/>
    </source>
</evidence>
<keyword evidence="2" id="KW-1185">Reference proteome</keyword>
<reference evidence="1" key="2">
    <citation type="submission" date="2020-09" db="EMBL/GenBank/DDBJ databases">
        <authorList>
            <person name="Sun Q."/>
            <person name="Zhou Y."/>
        </authorList>
    </citation>
    <scope>NUCLEOTIDE SEQUENCE</scope>
    <source>
        <strain evidence="1">CGMCC 1.15254</strain>
    </source>
</reference>
<organism evidence="1 2">
    <name type="scientific">Terasakiella brassicae</name>
    <dbReference type="NCBI Taxonomy" id="1634917"/>
    <lineage>
        <taxon>Bacteria</taxon>
        <taxon>Pseudomonadati</taxon>
        <taxon>Pseudomonadota</taxon>
        <taxon>Alphaproteobacteria</taxon>
        <taxon>Rhodospirillales</taxon>
        <taxon>Terasakiellaceae</taxon>
        <taxon>Terasakiella</taxon>
    </lineage>
</organism>
<gene>
    <name evidence="1" type="ORF">GCM10011332_31530</name>
</gene>
<proteinExistence type="predicted"/>
<dbReference type="AlphaFoldDB" id="A0A917C717"/>
<dbReference type="Proteomes" id="UP000632498">
    <property type="component" value="Unassembled WGS sequence"/>
</dbReference>
<protein>
    <submittedName>
        <fullName evidence="1">Uncharacterized protein</fullName>
    </submittedName>
</protein>
<dbReference type="EMBL" id="BMHV01000037">
    <property type="protein sequence ID" value="GGF75212.1"/>
    <property type="molecule type" value="Genomic_DNA"/>
</dbReference>
<comment type="caution">
    <text evidence="1">The sequence shown here is derived from an EMBL/GenBank/DDBJ whole genome shotgun (WGS) entry which is preliminary data.</text>
</comment>
<reference evidence="1" key="1">
    <citation type="journal article" date="2014" name="Int. J. Syst. Evol. Microbiol.">
        <title>Complete genome sequence of Corynebacterium casei LMG S-19264T (=DSM 44701T), isolated from a smear-ripened cheese.</title>
        <authorList>
            <consortium name="US DOE Joint Genome Institute (JGI-PGF)"/>
            <person name="Walter F."/>
            <person name="Albersmeier A."/>
            <person name="Kalinowski J."/>
            <person name="Ruckert C."/>
        </authorList>
    </citation>
    <scope>NUCLEOTIDE SEQUENCE</scope>
    <source>
        <strain evidence="1">CGMCC 1.15254</strain>
    </source>
</reference>
<sequence length="91" mass="9912">MVELSGNVYPLITAGLTMIDAITPQTFAAPFTRRLWRSTVMVIDGIKTKRPHDVTACVVSVMVEPSGDMTGMKAARYYPGNIDVGIIQVIL</sequence>
<accession>A0A917C717</accession>
<evidence type="ECO:0000313" key="2">
    <source>
        <dbReference type="Proteomes" id="UP000632498"/>
    </source>
</evidence>